<dbReference type="CDD" id="cd23081">
    <property type="entry name" value="cpPDZ_EcRseP-like"/>
    <property type="match status" value="1"/>
</dbReference>
<dbReference type="EMBL" id="PIOC01000012">
    <property type="protein sequence ID" value="RDW19514.1"/>
    <property type="molecule type" value="Genomic_DNA"/>
</dbReference>
<evidence type="ECO:0000313" key="14">
    <source>
        <dbReference type="Proteomes" id="UP000257143"/>
    </source>
</evidence>
<evidence type="ECO:0000256" key="1">
    <source>
        <dbReference type="ARBA" id="ARBA00001947"/>
    </source>
</evidence>
<keyword evidence="9 11" id="KW-0482">Metalloprotease</keyword>
<organism evidence="13 14">
    <name type="scientific">Oceanobacillus arenosus</name>
    <dbReference type="NCBI Taxonomy" id="1229153"/>
    <lineage>
        <taxon>Bacteria</taxon>
        <taxon>Bacillati</taxon>
        <taxon>Bacillota</taxon>
        <taxon>Bacilli</taxon>
        <taxon>Bacillales</taxon>
        <taxon>Bacillaceae</taxon>
        <taxon>Oceanobacillus</taxon>
    </lineage>
</organism>
<evidence type="ECO:0000256" key="8">
    <source>
        <dbReference type="ARBA" id="ARBA00022989"/>
    </source>
</evidence>
<evidence type="ECO:0000256" key="11">
    <source>
        <dbReference type="RuleBase" id="RU362031"/>
    </source>
</evidence>
<dbReference type="GO" id="GO:0046872">
    <property type="term" value="F:metal ion binding"/>
    <property type="evidence" value="ECO:0007669"/>
    <property type="project" value="UniProtKB-KW"/>
</dbReference>
<name>A0A3D8PU39_9BACI</name>
<dbReference type="PANTHER" id="PTHR42837">
    <property type="entry name" value="REGULATOR OF SIGMA-E PROTEASE RSEP"/>
    <property type="match status" value="1"/>
</dbReference>
<evidence type="ECO:0000256" key="4">
    <source>
        <dbReference type="ARBA" id="ARBA00022670"/>
    </source>
</evidence>
<comment type="similarity">
    <text evidence="3 11">Belongs to the peptidase M50B family.</text>
</comment>
<evidence type="ECO:0000256" key="9">
    <source>
        <dbReference type="ARBA" id="ARBA00023049"/>
    </source>
</evidence>
<gene>
    <name evidence="13" type="primary">rseP</name>
    <name evidence="13" type="ORF">CWR48_07275</name>
</gene>
<dbReference type="InterPro" id="IPR036034">
    <property type="entry name" value="PDZ_sf"/>
</dbReference>
<keyword evidence="11" id="KW-0479">Metal-binding</keyword>
<reference evidence="14" key="1">
    <citation type="submission" date="2017-11" db="EMBL/GenBank/DDBJ databases">
        <authorList>
            <person name="Zhu W."/>
        </authorList>
    </citation>
    <scope>NUCLEOTIDE SEQUENCE [LARGE SCALE GENOMIC DNA]</scope>
    <source>
        <strain evidence="14">CAU 1183</strain>
    </source>
</reference>
<evidence type="ECO:0000256" key="3">
    <source>
        <dbReference type="ARBA" id="ARBA00007931"/>
    </source>
</evidence>
<dbReference type="CDD" id="cd06163">
    <property type="entry name" value="S2P-M50_PDZ_RseP-like"/>
    <property type="match status" value="1"/>
</dbReference>
<dbReference type="PANTHER" id="PTHR42837:SF2">
    <property type="entry name" value="MEMBRANE METALLOPROTEASE ARASP2, CHLOROPLASTIC-RELATED"/>
    <property type="match status" value="1"/>
</dbReference>
<dbReference type="GO" id="GO:0006508">
    <property type="term" value="P:proteolysis"/>
    <property type="evidence" value="ECO:0007669"/>
    <property type="project" value="UniProtKB-KW"/>
</dbReference>
<evidence type="ECO:0000259" key="12">
    <source>
        <dbReference type="SMART" id="SM00228"/>
    </source>
</evidence>
<dbReference type="InterPro" id="IPR004387">
    <property type="entry name" value="Pept_M50_Zn"/>
</dbReference>
<sequence length="424" mass="47336">MTTIIAFILMFGLLVFIHEWGHMIFAKRAGMLVREFAIGFGPKVLSFTRNETLYTIRLIPAGGYVRVAGEDPEIIELKPGHHIGLEFNQAGKVDKIIVNNKSKHPNARVIEVERVDLDHQLIIEGYEIDEESELLRFDVDEKAFFIMDEKETQIAPYNRQFASKTPGQRAMQLFAGPMMNFILAIVIFIILGLIQGVPVDEARMGKILPNTPAEEAGLQPNDEVIQIEEQSISTWEEFTSVVRDNPGQEIDLMIVRDGQEEAITLIPNEKESVDQKGESITIGQIGVYQATEKSVLGTLKNGFIQTYDITKLVLTNLMMLITGQVSIDMLSGPVGIYDATDQVVQTGFMNLLLWTAMLSVNLGIVNLVPLPALDGGRLLFVAIEAIRGKPVPPEKEGVFHFVGFALLMLLMIVVTWNDIQRLFL</sequence>
<dbReference type="Proteomes" id="UP000257143">
    <property type="component" value="Unassembled WGS sequence"/>
</dbReference>
<dbReference type="NCBIfam" id="TIGR00054">
    <property type="entry name" value="RIP metalloprotease RseP"/>
    <property type="match status" value="1"/>
</dbReference>
<feature type="domain" description="PDZ" evidence="12">
    <location>
        <begin position="184"/>
        <end position="258"/>
    </location>
</feature>
<keyword evidence="14" id="KW-1185">Reference proteome</keyword>
<dbReference type="Gene3D" id="2.30.42.10">
    <property type="match status" value="1"/>
</dbReference>
<dbReference type="SUPFAM" id="SSF50156">
    <property type="entry name" value="PDZ domain-like"/>
    <property type="match status" value="1"/>
</dbReference>
<dbReference type="Pfam" id="PF02163">
    <property type="entry name" value="Peptidase_M50"/>
    <property type="match status" value="1"/>
</dbReference>
<dbReference type="RefSeq" id="WP_115772589.1">
    <property type="nucleotide sequence ID" value="NZ_PIOC01000012.1"/>
</dbReference>
<evidence type="ECO:0000256" key="6">
    <source>
        <dbReference type="ARBA" id="ARBA00022801"/>
    </source>
</evidence>
<dbReference type="AlphaFoldDB" id="A0A3D8PU39"/>
<evidence type="ECO:0000313" key="13">
    <source>
        <dbReference type="EMBL" id="RDW19514.1"/>
    </source>
</evidence>
<evidence type="ECO:0000256" key="2">
    <source>
        <dbReference type="ARBA" id="ARBA00004141"/>
    </source>
</evidence>
<evidence type="ECO:0000256" key="7">
    <source>
        <dbReference type="ARBA" id="ARBA00022833"/>
    </source>
</evidence>
<comment type="caution">
    <text evidence="13">The sequence shown here is derived from an EMBL/GenBank/DDBJ whole genome shotgun (WGS) entry which is preliminary data.</text>
</comment>
<comment type="subcellular location">
    <subcellularLocation>
        <location evidence="2">Membrane</location>
        <topology evidence="2">Multi-pass membrane protein</topology>
    </subcellularLocation>
</comment>
<dbReference type="OrthoDB" id="9782003at2"/>
<keyword evidence="4 13" id="KW-0645">Protease</keyword>
<dbReference type="SMART" id="SM00228">
    <property type="entry name" value="PDZ"/>
    <property type="match status" value="1"/>
</dbReference>
<dbReference type="GO" id="GO:0016020">
    <property type="term" value="C:membrane"/>
    <property type="evidence" value="ECO:0007669"/>
    <property type="project" value="UniProtKB-SubCell"/>
</dbReference>
<dbReference type="InterPro" id="IPR001478">
    <property type="entry name" value="PDZ"/>
</dbReference>
<keyword evidence="5 11" id="KW-0812">Transmembrane</keyword>
<evidence type="ECO:0000256" key="10">
    <source>
        <dbReference type="ARBA" id="ARBA00023136"/>
    </source>
</evidence>
<keyword evidence="8 11" id="KW-1133">Transmembrane helix</keyword>
<feature type="transmembrane region" description="Helical" evidence="11">
    <location>
        <begin position="351"/>
        <end position="370"/>
    </location>
</feature>
<dbReference type="InterPro" id="IPR008915">
    <property type="entry name" value="Peptidase_M50"/>
</dbReference>
<protein>
    <recommendedName>
        <fullName evidence="11">Zinc metalloprotease</fullName>
        <ecNumber evidence="11">3.4.24.-</ecNumber>
    </recommendedName>
</protein>
<keyword evidence="6 11" id="KW-0378">Hydrolase</keyword>
<dbReference type="EC" id="3.4.24.-" evidence="11"/>
<proteinExistence type="inferred from homology"/>
<keyword evidence="7 11" id="KW-0862">Zinc</keyword>
<comment type="cofactor">
    <cofactor evidence="1 11">
        <name>Zn(2+)</name>
        <dbReference type="ChEBI" id="CHEBI:29105"/>
    </cofactor>
</comment>
<feature type="transmembrane region" description="Helical" evidence="11">
    <location>
        <begin position="397"/>
        <end position="416"/>
    </location>
</feature>
<feature type="transmembrane region" description="Helical" evidence="11">
    <location>
        <begin position="173"/>
        <end position="194"/>
    </location>
</feature>
<keyword evidence="10 11" id="KW-0472">Membrane</keyword>
<evidence type="ECO:0000256" key="5">
    <source>
        <dbReference type="ARBA" id="ARBA00022692"/>
    </source>
</evidence>
<dbReference type="GO" id="GO:0004222">
    <property type="term" value="F:metalloendopeptidase activity"/>
    <property type="evidence" value="ECO:0007669"/>
    <property type="project" value="InterPro"/>
</dbReference>
<accession>A0A3D8PU39</accession>